<feature type="chain" id="PRO_5040173761" evidence="1">
    <location>
        <begin position="19"/>
        <end position="118"/>
    </location>
</feature>
<gene>
    <name evidence="2" type="ORF">CLAFUR5_06608</name>
</gene>
<organism evidence="2 3">
    <name type="scientific">Passalora fulva</name>
    <name type="common">Tomato leaf mold</name>
    <name type="synonym">Cladosporium fulvum</name>
    <dbReference type="NCBI Taxonomy" id="5499"/>
    <lineage>
        <taxon>Eukaryota</taxon>
        <taxon>Fungi</taxon>
        <taxon>Dikarya</taxon>
        <taxon>Ascomycota</taxon>
        <taxon>Pezizomycotina</taxon>
        <taxon>Dothideomycetes</taxon>
        <taxon>Dothideomycetidae</taxon>
        <taxon>Mycosphaerellales</taxon>
        <taxon>Mycosphaerellaceae</taxon>
        <taxon>Fulvia</taxon>
    </lineage>
</organism>
<evidence type="ECO:0000256" key="1">
    <source>
        <dbReference type="SAM" id="SignalP"/>
    </source>
</evidence>
<protein>
    <submittedName>
        <fullName evidence="2">Uncharacterized protein</fullName>
    </submittedName>
</protein>
<proteinExistence type="predicted"/>
<dbReference type="AlphaFoldDB" id="A0A9Q8LH35"/>
<dbReference type="EMBL" id="CP090167">
    <property type="protein sequence ID" value="UJO17511.1"/>
    <property type="molecule type" value="Genomic_DNA"/>
</dbReference>
<name>A0A9Q8LH35_PASFU</name>
<dbReference type="Proteomes" id="UP000756132">
    <property type="component" value="Chromosome 5"/>
</dbReference>
<keyword evidence="3" id="KW-1185">Reference proteome</keyword>
<dbReference type="KEGG" id="ffu:CLAFUR5_06608"/>
<dbReference type="RefSeq" id="XP_047761877.1">
    <property type="nucleotide sequence ID" value="XM_047905756.1"/>
</dbReference>
<keyword evidence="1" id="KW-0732">Signal</keyword>
<feature type="signal peptide" evidence="1">
    <location>
        <begin position="1"/>
        <end position="18"/>
    </location>
</feature>
<dbReference type="GeneID" id="71986486"/>
<reference evidence="2" key="2">
    <citation type="journal article" date="2022" name="Microb. Genom.">
        <title>A chromosome-scale genome assembly of the tomato pathogen Cladosporium fulvum reveals a compartmentalized genome architecture and the presence of a dispensable chromosome.</title>
        <authorList>
            <person name="Zaccaron A.Z."/>
            <person name="Chen L.H."/>
            <person name="Samaras A."/>
            <person name="Stergiopoulos I."/>
        </authorList>
    </citation>
    <scope>NUCLEOTIDE SEQUENCE</scope>
    <source>
        <strain evidence="2">Race5_Kim</strain>
    </source>
</reference>
<accession>A0A9Q8LH35</accession>
<evidence type="ECO:0000313" key="3">
    <source>
        <dbReference type="Proteomes" id="UP000756132"/>
    </source>
</evidence>
<sequence>MRCNTLLALAGYTSLAYASTHSTPVSFKNCPANAVATLGDLASDALKITGVVKSMLKVIENDATPPAAVVPGSLAANVRELVVRWFGEAALPEHDVGENDLRGFSYFQGMYTRMYISL</sequence>
<reference evidence="2" key="1">
    <citation type="submission" date="2021-12" db="EMBL/GenBank/DDBJ databases">
        <authorList>
            <person name="Zaccaron A."/>
            <person name="Stergiopoulos I."/>
        </authorList>
    </citation>
    <scope>NUCLEOTIDE SEQUENCE</scope>
    <source>
        <strain evidence="2">Race5_Kim</strain>
    </source>
</reference>
<evidence type="ECO:0000313" key="2">
    <source>
        <dbReference type="EMBL" id="UJO17511.1"/>
    </source>
</evidence>